<reference evidence="1" key="2">
    <citation type="journal article" date="2015" name="Data Brief">
        <title>Shoot transcriptome of the giant reed, Arundo donax.</title>
        <authorList>
            <person name="Barrero R.A."/>
            <person name="Guerrero F.D."/>
            <person name="Moolhuijzen P."/>
            <person name="Goolsby J.A."/>
            <person name="Tidwell J."/>
            <person name="Bellgard S.E."/>
            <person name="Bellgard M.I."/>
        </authorList>
    </citation>
    <scope>NUCLEOTIDE SEQUENCE</scope>
    <source>
        <tissue evidence="1">Shoot tissue taken approximately 20 cm above the soil surface</tissue>
    </source>
</reference>
<name>A0A0A9A7K7_ARUDO</name>
<protein>
    <submittedName>
        <fullName evidence="1">Uncharacterized protein</fullName>
    </submittedName>
</protein>
<proteinExistence type="predicted"/>
<dbReference type="EMBL" id="GBRH01250834">
    <property type="protein sequence ID" value="JAD47061.1"/>
    <property type="molecule type" value="Transcribed_RNA"/>
</dbReference>
<sequence length="46" mass="5248">MLRDMVHRNSLCPPTTVKFPDPSICHHQFLIHLSSHLPQNLSLSAQ</sequence>
<accession>A0A0A9A7K7</accession>
<evidence type="ECO:0000313" key="1">
    <source>
        <dbReference type="EMBL" id="JAD47061.1"/>
    </source>
</evidence>
<reference evidence="1" key="1">
    <citation type="submission" date="2014-09" db="EMBL/GenBank/DDBJ databases">
        <authorList>
            <person name="Magalhaes I.L.F."/>
            <person name="Oliveira U."/>
            <person name="Santos F.R."/>
            <person name="Vidigal T.H.D.A."/>
            <person name="Brescovit A.D."/>
            <person name="Santos A.J."/>
        </authorList>
    </citation>
    <scope>NUCLEOTIDE SEQUENCE</scope>
    <source>
        <tissue evidence="1">Shoot tissue taken approximately 20 cm above the soil surface</tissue>
    </source>
</reference>
<dbReference type="AlphaFoldDB" id="A0A0A9A7K7"/>
<organism evidence="1">
    <name type="scientific">Arundo donax</name>
    <name type="common">Giant reed</name>
    <name type="synonym">Donax arundinaceus</name>
    <dbReference type="NCBI Taxonomy" id="35708"/>
    <lineage>
        <taxon>Eukaryota</taxon>
        <taxon>Viridiplantae</taxon>
        <taxon>Streptophyta</taxon>
        <taxon>Embryophyta</taxon>
        <taxon>Tracheophyta</taxon>
        <taxon>Spermatophyta</taxon>
        <taxon>Magnoliopsida</taxon>
        <taxon>Liliopsida</taxon>
        <taxon>Poales</taxon>
        <taxon>Poaceae</taxon>
        <taxon>PACMAD clade</taxon>
        <taxon>Arundinoideae</taxon>
        <taxon>Arundineae</taxon>
        <taxon>Arundo</taxon>
    </lineage>
</organism>